<reference evidence="8" key="1">
    <citation type="journal article" date="2016" name="Nature">
        <title>The genome of the seagrass Zostera marina reveals angiosperm adaptation to the sea.</title>
        <authorList>
            <person name="Olsen J.L."/>
            <person name="Rouze P."/>
            <person name="Verhelst B."/>
            <person name="Lin Y.-C."/>
            <person name="Bayer T."/>
            <person name="Collen J."/>
            <person name="Dattolo E."/>
            <person name="De Paoli E."/>
            <person name="Dittami S."/>
            <person name="Maumus F."/>
            <person name="Michel G."/>
            <person name="Kersting A."/>
            <person name="Lauritano C."/>
            <person name="Lohaus R."/>
            <person name="Toepel M."/>
            <person name="Tonon T."/>
            <person name="Vanneste K."/>
            <person name="Amirebrahimi M."/>
            <person name="Brakel J."/>
            <person name="Bostroem C."/>
            <person name="Chovatia M."/>
            <person name="Grimwood J."/>
            <person name="Jenkins J.W."/>
            <person name="Jueterbock A."/>
            <person name="Mraz A."/>
            <person name="Stam W.T."/>
            <person name="Tice H."/>
            <person name="Bornberg-Bauer E."/>
            <person name="Green P.J."/>
            <person name="Pearson G.A."/>
            <person name="Procaccini G."/>
            <person name="Duarte C.M."/>
            <person name="Schmutz J."/>
            <person name="Reusch T.B.H."/>
            <person name="Van de Peer Y."/>
        </authorList>
    </citation>
    <scope>NUCLEOTIDE SEQUENCE [LARGE SCALE GENOMIC DNA]</scope>
    <source>
        <strain evidence="8">cv. Finnish</strain>
    </source>
</reference>
<evidence type="ECO:0000313" key="7">
    <source>
        <dbReference type="EMBL" id="KMZ60008.1"/>
    </source>
</evidence>
<evidence type="ECO:0000256" key="4">
    <source>
        <dbReference type="ARBA" id="ARBA00022777"/>
    </source>
</evidence>
<name>A0A0K9NTP3_ZOSMR</name>
<accession>A0A0K9NTP3</accession>
<dbReference type="EMBL" id="LFYR01001680">
    <property type="protein sequence ID" value="KMZ60008.1"/>
    <property type="molecule type" value="Genomic_DNA"/>
</dbReference>
<keyword evidence="2" id="KW-0808">Transferase</keyword>
<dbReference type="GO" id="GO:0005516">
    <property type="term" value="F:calmodulin binding"/>
    <property type="evidence" value="ECO:0000318"/>
    <property type="project" value="GO_Central"/>
</dbReference>
<dbReference type="Gene3D" id="1.10.510.10">
    <property type="entry name" value="Transferase(Phosphotransferase) domain 1"/>
    <property type="match status" value="1"/>
</dbReference>
<dbReference type="OMA" id="IMEWLLI"/>
<dbReference type="PROSITE" id="PS50011">
    <property type="entry name" value="PROTEIN_KINASE_DOM"/>
    <property type="match status" value="1"/>
</dbReference>
<evidence type="ECO:0000256" key="1">
    <source>
        <dbReference type="ARBA" id="ARBA00022527"/>
    </source>
</evidence>
<dbReference type="GO" id="GO:0005634">
    <property type="term" value="C:nucleus"/>
    <property type="evidence" value="ECO:0000318"/>
    <property type="project" value="GO_Central"/>
</dbReference>
<keyword evidence="1" id="KW-0723">Serine/threonine-protein kinase</keyword>
<dbReference type="Pfam" id="PF00069">
    <property type="entry name" value="Pkinase"/>
    <property type="match status" value="1"/>
</dbReference>
<comment type="caution">
    <text evidence="7">The sequence shown here is derived from an EMBL/GenBank/DDBJ whole genome shotgun (WGS) entry which is preliminary data.</text>
</comment>
<evidence type="ECO:0000259" key="6">
    <source>
        <dbReference type="PROSITE" id="PS50011"/>
    </source>
</evidence>
<feature type="domain" description="Protein kinase" evidence="6">
    <location>
        <begin position="1"/>
        <end position="138"/>
    </location>
</feature>
<gene>
    <name evidence="7" type="ORF">ZOSMA_62G00480</name>
</gene>
<dbReference type="InterPro" id="IPR011009">
    <property type="entry name" value="Kinase-like_dom_sf"/>
</dbReference>
<dbReference type="GO" id="GO:0005524">
    <property type="term" value="F:ATP binding"/>
    <property type="evidence" value="ECO:0007669"/>
    <property type="project" value="UniProtKB-KW"/>
</dbReference>
<dbReference type="PANTHER" id="PTHR24349">
    <property type="entry name" value="SERINE/THREONINE-PROTEIN KINASE"/>
    <property type="match status" value="1"/>
</dbReference>
<dbReference type="GO" id="GO:0005737">
    <property type="term" value="C:cytoplasm"/>
    <property type="evidence" value="ECO:0000318"/>
    <property type="project" value="GO_Central"/>
</dbReference>
<proteinExistence type="predicted"/>
<evidence type="ECO:0000256" key="3">
    <source>
        <dbReference type="ARBA" id="ARBA00022741"/>
    </source>
</evidence>
<organism evidence="7 8">
    <name type="scientific">Zostera marina</name>
    <name type="common">Eelgrass</name>
    <dbReference type="NCBI Taxonomy" id="29655"/>
    <lineage>
        <taxon>Eukaryota</taxon>
        <taxon>Viridiplantae</taxon>
        <taxon>Streptophyta</taxon>
        <taxon>Embryophyta</taxon>
        <taxon>Tracheophyta</taxon>
        <taxon>Spermatophyta</taxon>
        <taxon>Magnoliopsida</taxon>
        <taxon>Liliopsida</taxon>
        <taxon>Zosteraceae</taxon>
        <taxon>Zostera</taxon>
    </lineage>
</organism>
<dbReference type="InterPro" id="IPR000719">
    <property type="entry name" value="Prot_kinase_dom"/>
</dbReference>
<dbReference type="GO" id="GO:0035556">
    <property type="term" value="P:intracellular signal transduction"/>
    <property type="evidence" value="ECO:0000318"/>
    <property type="project" value="GO_Central"/>
</dbReference>
<dbReference type="Proteomes" id="UP000036987">
    <property type="component" value="Unassembled WGS sequence"/>
</dbReference>
<dbReference type="SMART" id="SM00220">
    <property type="entry name" value="S_TKc"/>
    <property type="match status" value="1"/>
</dbReference>
<evidence type="ECO:0000313" key="8">
    <source>
        <dbReference type="Proteomes" id="UP000036987"/>
    </source>
</evidence>
<dbReference type="SUPFAM" id="SSF56112">
    <property type="entry name" value="Protein kinase-like (PK-like)"/>
    <property type="match status" value="1"/>
</dbReference>
<dbReference type="FunFam" id="1.10.510.10:FF:001864">
    <property type="entry name" value="Calcium-dependent protein kinase SK5"/>
    <property type="match status" value="1"/>
</dbReference>
<protein>
    <recommendedName>
        <fullName evidence="6">Protein kinase domain-containing protein</fullName>
    </recommendedName>
</protein>
<evidence type="ECO:0000256" key="5">
    <source>
        <dbReference type="ARBA" id="ARBA00022840"/>
    </source>
</evidence>
<keyword evidence="5" id="KW-0067">ATP-binding</keyword>
<keyword evidence="3" id="KW-0547">Nucleotide-binding</keyword>
<dbReference type="GO" id="GO:0005886">
    <property type="term" value="C:plasma membrane"/>
    <property type="evidence" value="ECO:0000318"/>
    <property type="project" value="GO_Central"/>
</dbReference>
<evidence type="ECO:0000256" key="2">
    <source>
        <dbReference type="ARBA" id="ARBA00022679"/>
    </source>
</evidence>
<dbReference type="GO" id="GO:0004683">
    <property type="term" value="F:calcium/calmodulin-dependent protein kinase activity"/>
    <property type="evidence" value="ECO:0000318"/>
    <property type="project" value="GO_Central"/>
</dbReference>
<keyword evidence="4" id="KW-0418">Kinase</keyword>
<dbReference type="GO" id="GO:0009931">
    <property type="term" value="F:calcium-dependent protein serine/threonine kinase activity"/>
    <property type="evidence" value="ECO:0000318"/>
    <property type="project" value="GO_Central"/>
</dbReference>
<dbReference type="STRING" id="29655.A0A0K9NTP3"/>
<keyword evidence="8" id="KW-1185">Reference proteome</keyword>
<dbReference type="InterPro" id="IPR050205">
    <property type="entry name" value="CDPK_Ser/Thr_kinases"/>
</dbReference>
<sequence length="157" mass="18020">MHCDLKPENFVYESKNIDSPLKAIDFGVSVFFKPGKRFNEIVGSSFYMAPEVIMKDYGPEIDIWSAGVILYILLSGCPPFTSDKNEYIIPEILYASLDFRRNPWPRVSRSAKDLVKRMLDRNIAKRLTSQQVLDHPWILQYAKRTTEVSEVPSSSVV</sequence>
<dbReference type="OrthoDB" id="781874at2759"/>
<dbReference type="AlphaFoldDB" id="A0A0K9NTP3"/>